<evidence type="ECO:0000256" key="2">
    <source>
        <dbReference type="ARBA" id="ARBA00022857"/>
    </source>
</evidence>
<sequence length="410" mass="46455">MCWRIGCMFHPIAGSWRPSGQDSGYTKLLVIGASGMTGTALLDAAVACVWFRVIAFTRKPENLSFNKHVEKGDVSLVKGDMLELNSLYKAMEGVDVVFFTTSYWDTRDVQCEIRQGANVVEAAVKSKIEHLLYVGTPYSDNSAEVKCRYLMGREKVQELVIQSGVRWTIIQMGFYYENFLSVFKPHLIEPSTYALALPLGNVALNCGSVLDFAHCIANIILHPVEHIGEIVKLSTGYHTVTQLVAWLDRQFPKLTILDPKISIEEYSQITYEGSEEITALFMFLQSFPNTTKWDQKVAFDLCPSARSFTSWLEENEKALMTVLTEATDLKPEASSEKIVGEDRLSIPTEFSWKRDSFEQILDRKNRLITKTCFRTIADDKNFERRAALCDEVDVQSEFLSTWNLLLELDG</sequence>
<organism evidence="5 6">
    <name type="scientific">Elysia crispata</name>
    <name type="common">lettuce slug</name>
    <dbReference type="NCBI Taxonomy" id="231223"/>
    <lineage>
        <taxon>Eukaryota</taxon>
        <taxon>Metazoa</taxon>
        <taxon>Spiralia</taxon>
        <taxon>Lophotrochozoa</taxon>
        <taxon>Mollusca</taxon>
        <taxon>Gastropoda</taxon>
        <taxon>Heterobranchia</taxon>
        <taxon>Euthyneura</taxon>
        <taxon>Panpulmonata</taxon>
        <taxon>Sacoglossa</taxon>
        <taxon>Placobranchoidea</taxon>
        <taxon>Plakobranchidae</taxon>
        <taxon>Elysia</taxon>
    </lineage>
</organism>
<proteinExistence type="inferred from homology"/>
<dbReference type="PANTHER" id="PTHR42748:SF7">
    <property type="entry name" value="NMRA LIKE REDOX SENSOR 1-RELATED"/>
    <property type="match status" value="1"/>
</dbReference>
<evidence type="ECO:0000259" key="4">
    <source>
        <dbReference type="Pfam" id="PF05368"/>
    </source>
</evidence>
<evidence type="ECO:0000256" key="3">
    <source>
        <dbReference type="ARBA" id="ARBA00040296"/>
    </source>
</evidence>
<dbReference type="InterPro" id="IPR036291">
    <property type="entry name" value="NAD(P)-bd_dom_sf"/>
</dbReference>
<comment type="caution">
    <text evidence="5">The sequence shown here is derived from an EMBL/GenBank/DDBJ whole genome shotgun (WGS) entry which is preliminary data.</text>
</comment>
<evidence type="ECO:0000256" key="1">
    <source>
        <dbReference type="ARBA" id="ARBA00006328"/>
    </source>
</evidence>
<gene>
    <name evidence="5" type="ORF">RRG08_028055</name>
</gene>
<comment type="similarity">
    <text evidence="1">Belongs to the NmrA-type oxidoreductase family.</text>
</comment>
<dbReference type="GO" id="GO:0005634">
    <property type="term" value="C:nucleus"/>
    <property type="evidence" value="ECO:0007669"/>
    <property type="project" value="TreeGrafter"/>
</dbReference>
<dbReference type="EMBL" id="JAWDGP010002497">
    <property type="protein sequence ID" value="KAK3782560.1"/>
    <property type="molecule type" value="Genomic_DNA"/>
</dbReference>
<dbReference type="InterPro" id="IPR051164">
    <property type="entry name" value="NmrA-like_oxidored"/>
</dbReference>
<name>A0AAE1A7U2_9GAST</name>
<dbReference type="Pfam" id="PF05368">
    <property type="entry name" value="NmrA"/>
    <property type="match status" value="1"/>
</dbReference>
<dbReference type="AlphaFoldDB" id="A0AAE1A7U2"/>
<dbReference type="SUPFAM" id="SSF51735">
    <property type="entry name" value="NAD(P)-binding Rossmann-fold domains"/>
    <property type="match status" value="1"/>
</dbReference>
<reference evidence="5" key="1">
    <citation type="journal article" date="2023" name="G3 (Bethesda)">
        <title>A reference genome for the long-term kleptoplast-retaining sea slug Elysia crispata morphotype clarki.</title>
        <authorList>
            <person name="Eastman K.E."/>
            <person name="Pendleton A.L."/>
            <person name="Shaikh M.A."/>
            <person name="Suttiyut T."/>
            <person name="Ogas R."/>
            <person name="Tomko P."/>
            <person name="Gavelis G."/>
            <person name="Widhalm J.R."/>
            <person name="Wisecaver J.H."/>
        </authorList>
    </citation>
    <scope>NUCLEOTIDE SEQUENCE</scope>
    <source>
        <strain evidence="5">ECLA1</strain>
    </source>
</reference>
<dbReference type="Proteomes" id="UP001283361">
    <property type="component" value="Unassembled WGS sequence"/>
</dbReference>
<accession>A0AAE1A7U2</accession>
<keyword evidence="2" id="KW-0521">NADP</keyword>
<feature type="domain" description="NmrA-like" evidence="4">
    <location>
        <begin position="27"/>
        <end position="295"/>
    </location>
</feature>
<evidence type="ECO:0000313" key="5">
    <source>
        <dbReference type="EMBL" id="KAK3782560.1"/>
    </source>
</evidence>
<keyword evidence="6" id="KW-1185">Reference proteome</keyword>
<dbReference type="InterPro" id="IPR008030">
    <property type="entry name" value="NmrA-like"/>
</dbReference>
<evidence type="ECO:0000313" key="6">
    <source>
        <dbReference type="Proteomes" id="UP001283361"/>
    </source>
</evidence>
<protein>
    <recommendedName>
        <fullName evidence="3">NmrA-like family domain-containing protein 1</fullName>
    </recommendedName>
</protein>
<dbReference type="PANTHER" id="PTHR42748">
    <property type="entry name" value="NITROGEN METABOLITE REPRESSION PROTEIN NMRA FAMILY MEMBER"/>
    <property type="match status" value="1"/>
</dbReference>
<dbReference type="Gene3D" id="3.40.50.720">
    <property type="entry name" value="NAD(P)-binding Rossmann-like Domain"/>
    <property type="match status" value="1"/>
</dbReference>
<dbReference type="Gene3D" id="3.90.25.10">
    <property type="entry name" value="UDP-galactose 4-epimerase, domain 1"/>
    <property type="match status" value="1"/>
</dbReference>